<feature type="domain" description="Phospholipase/carboxylesterase/thioesterase" evidence="3">
    <location>
        <begin position="91"/>
        <end position="186"/>
    </location>
</feature>
<dbReference type="PANTHER" id="PTHR10655">
    <property type="entry name" value="LYSOPHOSPHOLIPASE-RELATED"/>
    <property type="match status" value="1"/>
</dbReference>
<dbReference type="STRING" id="121845.A0A3Q0J067"/>
<sequence>MFKNLFRKSATMAAPVIIEATTKQTSSAATGNPNVNTRFLQAHGDCDPIVPYMWGQLTSSLLKGFVKNVTFNTYSGLQHSSNPESLYRDTMPVTLNGGYPMPSWFDLISLDVNAKEDETGIKRAAQKIHSIIDKEVSAGIPSDRIVIGGFSQGGALALYSALTYPKKLAGVVALSCWLPMHKSFPAVSFSFCCF</sequence>
<dbReference type="Pfam" id="PF02230">
    <property type="entry name" value="Abhydrolase_2"/>
    <property type="match status" value="2"/>
</dbReference>
<dbReference type="GeneID" id="103512592"/>
<dbReference type="PaxDb" id="121845-A0A3Q0J067"/>
<comment type="similarity">
    <text evidence="1">Belongs to the AB hydrolase superfamily. AB hydrolase 2 family.</text>
</comment>
<dbReference type="SUPFAM" id="SSF53474">
    <property type="entry name" value="alpha/beta-Hydrolases"/>
    <property type="match status" value="2"/>
</dbReference>
<accession>A0A3Q0J067</accession>
<evidence type="ECO:0000313" key="5">
    <source>
        <dbReference type="RefSeq" id="XP_026681826.1"/>
    </source>
</evidence>
<dbReference type="KEGG" id="dci:103512592"/>
<dbReference type="InterPro" id="IPR050565">
    <property type="entry name" value="LYPA1-2/EST-like"/>
</dbReference>
<dbReference type="GO" id="GO:0008474">
    <property type="term" value="F:palmitoyl-(protein) hydrolase activity"/>
    <property type="evidence" value="ECO:0007669"/>
    <property type="project" value="UniProtKB-EC"/>
</dbReference>
<name>A0A3Q0J067_DIACI</name>
<dbReference type="InterPro" id="IPR029058">
    <property type="entry name" value="AB_hydrolase_fold"/>
</dbReference>
<organism evidence="4 5">
    <name type="scientific">Diaphorina citri</name>
    <name type="common">Asian citrus psyllid</name>
    <dbReference type="NCBI Taxonomy" id="121845"/>
    <lineage>
        <taxon>Eukaryota</taxon>
        <taxon>Metazoa</taxon>
        <taxon>Ecdysozoa</taxon>
        <taxon>Arthropoda</taxon>
        <taxon>Hexapoda</taxon>
        <taxon>Insecta</taxon>
        <taxon>Pterygota</taxon>
        <taxon>Neoptera</taxon>
        <taxon>Paraneoptera</taxon>
        <taxon>Hemiptera</taxon>
        <taxon>Sternorrhyncha</taxon>
        <taxon>Psylloidea</taxon>
        <taxon>Psyllidae</taxon>
        <taxon>Diaphorininae</taxon>
        <taxon>Diaphorina</taxon>
    </lineage>
</organism>
<dbReference type="RefSeq" id="XP_026681826.1">
    <property type="nucleotide sequence ID" value="XM_026826025.1"/>
</dbReference>
<dbReference type="AlphaFoldDB" id="A0A3Q0J067"/>
<protein>
    <recommendedName>
        <fullName evidence="2">palmitoyl-protein hydrolase</fullName>
        <ecNumber evidence="2">3.1.2.22</ecNumber>
    </recommendedName>
</protein>
<dbReference type="InterPro" id="IPR003140">
    <property type="entry name" value="PLipase/COase/thioEstase"/>
</dbReference>
<evidence type="ECO:0000256" key="1">
    <source>
        <dbReference type="ARBA" id="ARBA00006499"/>
    </source>
</evidence>
<evidence type="ECO:0000259" key="3">
    <source>
        <dbReference type="Pfam" id="PF02230"/>
    </source>
</evidence>
<dbReference type="PANTHER" id="PTHR10655:SF68">
    <property type="entry name" value="PALMITOYL-PROTEIN HYDROLASE"/>
    <property type="match status" value="1"/>
</dbReference>
<feature type="domain" description="Phospholipase/carboxylesterase/thioesterase" evidence="3">
    <location>
        <begin position="24"/>
        <end position="86"/>
    </location>
</feature>
<dbReference type="Proteomes" id="UP000079169">
    <property type="component" value="Unplaced"/>
</dbReference>
<dbReference type="EC" id="3.1.2.22" evidence="2"/>
<evidence type="ECO:0000313" key="4">
    <source>
        <dbReference type="Proteomes" id="UP000079169"/>
    </source>
</evidence>
<keyword evidence="4" id="KW-1185">Reference proteome</keyword>
<proteinExistence type="inferred from homology"/>
<reference evidence="5" key="1">
    <citation type="submission" date="2025-08" db="UniProtKB">
        <authorList>
            <consortium name="RefSeq"/>
        </authorList>
    </citation>
    <scope>IDENTIFICATION</scope>
</reference>
<dbReference type="GO" id="GO:0005737">
    <property type="term" value="C:cytoplasm"/>
    <property type="evidence" value="ECO:0007669"/>
    <property type="project" value="TreeGrafter"/>
</dbReference>
<dbReference type="GO" id="GO:0052689">
    <property type="term" value="F:carboxylic ester hydrolase activity"/>
    <property type="evidence" value="ECO:0007669"/>
    <property type="project" value="TreeGrafter"/>
</dbReference>
<dbReference type="Gene3D" id="3.40.50.1820">
    <property type="entry name" value="alpha/beta hydrolase"/>
    <property type="match status" value="2"/>
</dbReference>
<gene>
    <name evidence="5" type="primary">LOC103512592</name>
</gene>
<evidence type="ECO:0000256" key="2">
    <source>
        <dbReference type="ARBA" id="ARBA00012423"/>
    </source>
</evidence>